<dbReference type="RefSeq" id="WP_252854661.1">
    <property type="nucleotide sequence ID" value="NZ_JAMXLR010000076.1"/>
</dbReference>
<sequence length="329" mass="37484">MLSRVAEAVYWLARYIERAENVARFIDVNYNLTLGEGSTLGHQWAPLVYTTGDESLFQELYGEPTRETVLQFLAYDKRNPNSILSCVANARENARSVRETITVPMWQQINTFYLMVTAAARQGQPLTEPNEFCDAVKQASHTILGQTYATMSHGEAWHFARMGRLMERADKTSRIVDVQYYLLLPSAKDVGSSLDVVRWSALLRSASALTMYRRVHGPITPNNVARFLVLDRDFPRAVHFCIVRAQDSLCHITGSAQGTFKCRCEQLMGRQRMELDYTSIEDIIRQGMHEYIDQFQLHLNELGIAIHNDFFRLPTNTTEASQSQTQSSS</sequence>
<dbReference type="Pfam" id="PF04168">
    <property type="entry name" value="Alpha-E"/>
    <property type="match status" value="1"/>
</dbReference>
<evidence type="ECO:0000313" key="3">
    <source>
        <dbReference type="Proteomes" id="UP001155241"/>
    </source>
</evidence>
<dbReference type="AlphaFoldDB" id="A0A9X2FCJ1"/>
<dbReference type="InterPro" id="IPR051680">
    <property type="entry name" value="ATP-dep_Glu-Cys_Ligase-2"/>
</dbReference>
<keyword evidence="3" id="KW-1185">Reference proteome</keyword>
<dbReference type="EMBL" id="JAMXLR010000076">
    <property type="protein sequence ID" value="MCO6046547.1"/>
    <property type="molecule type" value="Genomic_DNA"/>
</dbReference>
<dbReference type="PANTHER" id="PTHR34595">
    <property type="entry name" value="BLR5612 PROTEIN"/>
    <property type="match status" value="1"/>
</dbReference>
<dbReference type="Proteomes" id="UP001155241">
    <property type="component" value="Unassembled WGS sequence"/>
</dbReference>
<evidence type="ECO:0000259" key="1">
    <source>
        <dbReference type="Pfam" id="PF04168"/>
    </source>
</evidence>
<accession>A0A9X2FCJ1</accession>
<dbReference type="InterPro" id="IPR007296">
    <property type="entry name" value="DUF403"/>
</dbReference>
<feature type="domain" description="DUF403" evidence="1">
    <location>
        <begin position="1"/>
        <end position="311"/>
    </location>
</feature>
<evidence type="ECO:0000313" key="2">
    <source>
        <dbReference type="EMBL" id="MCO6046547.1"/>
    </source>
</evidence>
<comment type="caution">
    <text evidence="2">The sequence shown here is derived from an EMBL/GenBank/DDBJ whole genome shotgun (WGS) entry which is preliminary data.</text>
</comment>
<dbReference type="PANTHER" id="PTHR34595:SF7">
    <property type="entry name" value="SLL1039 PROTEIN"/>
    <property type="match status" value="1"/>
</dbReference>
<gene>
    <name evidence="2" type="ORF">NG895_21835</name>
</gene>
<name>A0A9X2FCJ1_9BACT</name>
<proteinExistence type="predicted"/>
<protein>
    <submittedName>
        <fullName evidence="2">Alpha-E domain-containing protein</fullName>
    </submittedName>
</protein>
<organism evidence="2 3">
    <name type="scientific">Aeoliella straminimaris</name>
    <dbReference type="NCBI Taxonomy" id="2954799"/>
    <lineage>
        <taxon>Bacteria</taxon>
        <taxon>Pseudomonadati</taxon>
        <taxon>Planctomycetota</taxon>
        <taxon>Planctomycetia</taxon>
        <taxon>Pirellulales</taxon>
        <taxon>Lacipirellulaceae</taxon>
        <taxon>Aeoliella</taxon>
    </lineage>
</organism>
<reference evidence="2" key="1">
    <citation type="submission" date="2022-06" db="EMBL/GenBank/DDBJ databases">
        <title>Aeoliella straminimaris, a novel planctomycete from sediments.</title>
        <authorList>
            <person name="Vitorino I.R."/>
            <person name="Lage O.M."/>
        </authorList>
    </citation>
    <scope>NUCLEOTIDE SEQUENCE</scope>
    <source>
        <strain evidence="2">ICT_H6.2</strain>
    </source>
</reference>